<proteinExistence type="predicted"/>
<dbReference type="Proteomes" id="UP000605670">
    <property type="component" value="Unassembled WGS sequence"/>
</dbReference>
<evidence type="ECO:0000313" key="2">
    <source>
        <dbReference type="EMBL" id="GGF59997.1"/>
    </source>
</evidence>
<sequence length="786" mass="84381">MAMEGTPDETAEALPARDDARLALLAPVLEQARRDDTLVVREFVPARWHHGTSVGLDGVVRIDAAALRRLPDRVRHAEPSQDHPAERPLAERTPADLLGRARHFVPHAAAPDRDHEGTPARGAVERPGEECLGAVAALHTLTCQLDAARLRAAGELAARTAEKLLELEGVSEPGELSKTRRDRWRARAKSVTAGEVATLTGWGRGRSRELVAIALAPAPVRAAVVQGLQAAIVTWAQVEAYWRAARRLTPEGAAAVANTLLATDIEPEQAHADRLDPDGALRTTPWPAQQYHQALAQEIARHHADDPDRRRREPSAAHDARDAYGIVDDDGTGQIVITGDAASTTACLDHLASMAKRLRATGDPRTEAQLRSDVARALLLHGRIDLPSHTGARPETSGTSGTTSGSTGEGPHHAADEGPANARDPRLNEPDWDLLSPADLSRIAQVVNGTPAYHLQVIVPWDALTGRPVLRSPGVGENDTGPSVREGIGRVLGRHPLFLTGPQLRAAALAPGTTLSRILFDHADGRCIERSVARYRPDAAMREQIIAADVLSRGPGAAAPARDSQLDHVRPYGSGGATAEGNLQALDTATHHAKTAGDWDAVINGRRDVTWTTFWQRVYRTRAHDYRQYLTSGIPAQARSTDDPDGPELTPLGPGDRRHLASLLTYAALTARQRGERLEAPDDDPDSDTSYLTGPHPVIWLRHTRLRDGAKISGSHPATPSPEDIVATPASTMLDSTHWTDPFTRPEESGDPSEKGGDPSEKASDPGEKASDPSEDPASTTDPPPF</sequence>
<feature type="region of interest" description="Disordered" evidence="1">
    <location>
        <begin position="634"/>
        <end position="657"/>
    </location>
</feature>
<feature type="region of interest" description="Disordered" evidence="1">
    <location>
        <begin position="732"/>
        <end position="786"/>
    </location>
</feature>
<feature type="region of interest" description="Disordered" evidence="1">
    <location>
        <begin position="385"/>
        <end position="433"/>
    </location>
</feature>
<evidence type="ECO:0000313" key="3">
    <source>
        <dbReference type="Proteomes" id="UP000605670"/>
    </source>
</evidence>
<evidence type="ECO:0000256" key="1">
    <source>
        <dbReference type="SAM" id="MobiDB-lite"/>
    </source>
</evidence>
<reference evidence="2" key="2">
    <citation type="submission" date="2020-09" db="EMBL/GenBank/DDBJ databases">
        <authorList>
            <person name="Sun Q."/>
            <person name="Zhou Y."/>
        </authorList>
    </citation>
    <scope>NUCLEOTIDE SEQUENCE</scope>
    <source>
        <strain evidence="2">CGMCC 1.12160</strain>
    </source>
</reference>
<keyword evidence="3" id="KW-1185">Reference proteome</keyword>
<feature type="compositionally biased region" description="Low complexity" evidence="1">
    <location>
        <begin position="395"/>
        <end position="406"/>
    </location>
</feature>
<dbReference type="InterPro" id="IPR003615">
    <property type="entry name" value="HNH_nuc"/>
</dbReference>
<name>A0A917BV83_9MICO</name>
<feature type="compositionally biased region" description="Polar residues" evidence="1">
    <location>
        <begin position="777"/>
        <end position="786"/>
    </location>
</feature>
<feature type="region of interest" description="Disordered" evidence="1">
    <location>
        <begin position="675"/>
        <end position="695"/>
    </location>
</feature>
<dbReference type="EMBL" id="BMEM01000007">
    <property type="protein sequence ID" value="GGF59997.1"/>
    <property type="molecule type" value="Genomic_DNA"/>
</dbReference>
<dbReference type="CDD" id="cd00085">
    <property type="entry name" value="HNHc"/>
    <property type="match status" value="1"/>
</dbReference>
<protein>
    <recommendedName>
        <fullName evidence="4">HNH endonuclease</fullName>
    </recommendedName>
</protein>
<organism evidence="2 3">
    <name type="scientific">Ornithinimicrobium tianjinense</name>
    <dbReference type="NCBI Taxonomy" id="1195761"/>
    <lineage>
        <taxon>Bacteria</taxon>
        <taxon>Bacillati</taxon>
        <taxon>Actinomycetota</taxon>
        <taxon>Actinomycetes</taxon>
        <taxon>Micrococcales</taxon>
        <taxon>Ornithinimicrobiaceae</taxon>
        <taxon>Ornithinimicrobium</taxon>
    </lineage>
</organism>
<evidence type="ECO:0008006" key="4">
    <source>
        <dbReference type="Google" id="ProtNLM"/>
    </source>
</evidence>
<accession>A0A917BV83</accession>
<dbReference type="AlphaFoldDB" id="A0A917BV83"/>
<feature type="compositionally biased region" description="Basic and acidic residues" evidence="1">
    <location>
        <begin position="300"/>
        <end position="322"/>
    </location>
</feature>
<reference evidence="2" key="1">
    <citation type="journal article" date="2014" name="Int. J. Syst. Evol. Microbiol.">
        <title>Complete genome sequence of Corynebacterium casei LMG S-19264T (=DSM 44701T), isolated from a smear-ripened cheese.</title>
        <authorList>
            <consortium name="US DOE Joint Genome Institute (JGI-PGF)"/>
            <person name="Walter F."/>
            <person name="Albersmeier A."/>
            <person name="Kalinowski J."/>
            <person name="Ruckert C."/>
        </authorList>
    </citation>
    <scope>NUCLEOTIDE SEQUENCE</scope>
    <source>
        <strain evidence="2">CGMCC 1.12160</strain>
    </source>
</reference>
<feature type="region of interest" description="Disordered" evidence="1">
    <location>
        <begin position="300"/>
        <end position="325"/>
    </location>
</feature>
<feature type="compositionally biased region" description="Basic and acidic residues" evidence="1">
    <location>
        <begin position="744"/>
        <end position="772"/>
    </location>
</feature>
<comment type="caution">
    <text evidence="2">The sequence shown here is derived from an EMBL/GenBank/DDBJ whole genome shotgun (WGS) entry which is preliminary data.</text>
</comment>
<gene>
    <name evidence="2" type="ORF">GCM10011366_29790</name>
</gene>